<protein>
    <recommendedName>
        <fullName evidence="4">Secreted protein</fullName>
    </recommendedName>
</protein>
<dbReference type="Proteomes" id="UP000249390">
    <property type="component" value="Unassembled WGS sequence"/>
</dbReference>
<dbReference type="EMBL" id="NQVE01000204">
    <property type="protein sequence ID" value="RAL38976.1"/>
    <property type="molecule type" value="Genomic_DNA"/>
</dbReference>
<evidence type="ECO:0008006" key="4">
    <source>
        <dbReference type="Google" id="ProtNLM"/>
    </source>
</evidence>
<feature type="chain" id="PRO_5016360111" description="Secreted protein" evidence="1">
    <location>
        <begin position="21"/>
        <end position="160"/>
    </location>
</feature>
<evidence type="ECO:0000313" key="2">
    <source>
        <dbReference type="EMBL" id="RAL38976.1"/>
    </source>
</evidence>
<keyword evidence="1" id="KW-0732">Signal</keyword>
<accession>A0A328D0K2</accession>
<evidence type="ECO:0000256" key="1">
    <source>
        <dbReference type="SAM" id="SignalP"/>
    </source>
</evidence>
<organism evidence="2 3">
    <name type="scientific">Cuscuta australis</name>
    <dbReference type="NCBI Taxonomy" id="267555"/>
    <lineage>
        <taxon>Eukaryota</taxon>
        <taxon>Viridiplantae</taxon>
        <taxon>Streptophyta</taxon>
        <taxon>Embryophyta</taxon>
        <taxon>Tracheophyta</taxon>
        <taxon>Spermatophyta</taxon>
        <taxon>Magnoliopsida</taxon>
        <taxon>eudicotyledons</taxon>
        <taxon>Gunneridae</taxon>
        <taxon>Pentapetalae</taxon>
        <taxon>asterids</taxon>
        <taxon>lamiids</taxon>
        <taxon>Solanales</taxon>
        <taxon>Convolvulaceae</taxon>
        <taxon>Cuscuteae</taxon>
        <taxon>Cuscuta</taxon>
        <taxon>Cuscuta subgen. Grammica</taxon>
        <taxon>Cuscuta sect. Cleistogrammica</taxon>
    </lineage>
</organism>
<feature type="signal peptide" evidence="1">
    <location>
        <begin position="1"/>
        <end position="20"/>
    </location>
</feature>
<reference evidence="2 3" key="1">
    <citation type="submission" date="2018-06" db="EMBL/GenBank/DDBJ databases">
        <title>The Genome of Cuscuta australis (Dodder) Provides Insight into the Evolution of Plant Parasitism.</title>
        <authorList>
            <person name="Liu H."/>
        </authorList>
    </citation>
    <scope>NUCLEOTIDE SEQUENCE [LARGE SCALE GENOMIC DNA]</scope>
    <source>
        <strain evidence="3">cv. Yunnan</strain>
        <tissue evidence="2">Vines</tissue>
    </source>
</reference>
<evidence type="ECO:0000313" key="3">
    <source>
        <dbReference type="Proteomes" id="UP000249390"/>
    </source>
</evidence>
<gene>
    <name evidence="2" type="ORF">DM860_014802</name>
</gene>
<keyword evidence="3" id="KW-1185">Reference proteome</keyword>
<name>A0A328D0K2_9ASTE</name>
<dbReference type="AlphaFoldDB" id="A0A328D0K2"/>
<proteinExistence type="predicted"/>
<comment type="caution">
    <text evidence="2">The sequence shown here is derived from an EMBL/GenBank/DDBJ whole genome shotgun (WGS) entry which is preliminary data.</text>
</comment>
<sequence>MPSFIAGCRLSLLGAVLVIGFCNELRRSRSGGQPRWIPLCRLRSGIAIASKAWGFACSQSCHPGLTAAVRATKPATGSKRRREIEARCSPSPKNRLSLLSSKLPLVASSLTAASRFTELISDGDHTPVRRSGLMSQLKSDVEGEAEIWSTEYLPRVGARG</sequence>